<dbReference type="Pfam" id="PF05135">
    <property type="entry name" value="Phage_connect_1"/>
    <property type="match status" value="1"/>
</dbReference>
<dbReference type="RefSeq" id="WP_016208521.1">
    <property type="nucleotide sequence ID" value="NZ_ASRV01000194.1"/>
</dbReference>
<evidence type="ECO:0000313" key="1">
    <source>
        <dbReference type="EMBL" id="EOR20586.1"/>
    </source>
</evidence>
<dbReference type="Gene3D" id="1.10.3230.30">
    <property type="entry name" value="Phage gp6-like head-tail connector protein"/>
    <property type="match status" value="1"/>
</dbReference>
<reference evidence="1 2" key="1">
    <citation type="submission" date="2013-03" db="EMBL/GenBank/DDBJ databases">
        <title>Whole genome shotgun sequencing of Clostridium sartagoforme AAU1.</title>
        <authorList>
            <person name="Joshi C.G."/>
            <person name="Duggirala S.M."/>
            <person name="Nathani N.M."/>
            <person name="Bhatt V.D."/>
            <person name="Patel A.K."/>
            <person name="Pandya P.R."/>
            <person name="KaPatel J.A."/>
        </authorList>
    </citation>
    <scope>NUCLEOTIDE SEQUENCE [LARGE SCALE GENOMIC DNA]</scope>
    <source>
        <strain evidence="1 2">AAU1</strain>
    </source>
</reference>
<dbReference type="AlphaFoldDB" id="R9C041"/>
<protein>
    <submittedName>
        <fullName evidence="1">QlrG family phage protein</fullName>
    </submittedName>
</protein>
<dbReference type="InterPro" id="IPR006450">
    <property type="entry name" value="Phage_HK97_gp6-like"/>
</dbReference>
<dbReference type="EMBL" id="ASRV01000194">
    <property type="protein sequence ID" value="EOR20586.1"/>
    <property type="molecule type" value="Genomic_DNA"/>
</dbReference>
<dbReference type="Proteomes" id="UP000013988">
    <property type="component" value="Unassembled WGS sequence"/>
</dbReference>
<proteinExistence type="predicted"/>
<keyword evidence="2" id="KW-1185">Reference proteome</keyword>
<dbReference type="CDD" id="cd08054">
    <property type="entry name" value="gp6"/>
    <property type="match status" value="1"/>
</dbReference>
<evidence type="ECO:0000313" key="2">
    <source>
        <dbReference type="Proteomes" id="UP000013988"/>
    </source>
</evidence>
<comment type="caution">
    <text evidence="1">The sequence shown here is derived from an EMBL/GenBank/DDBJ whole genome shotgun (WGS) entry which is preliminary data.</text>
</comment>
<accession>R9C041</accession>
<organism evidence="1 2">
    <name type="scientific">Clostridium sartagoforme AAU1</name>
    <dbReference type="NCBI Taxonomy" id="1202534"/>
    <lineage>
        <taxon>Bacteria</taxon>
        <taxon>Bacillati</taxon>
        <taxon>Bacillota</taxon>
        <taxon>Clostridia</taxon>
        <taxon>Eubacteriales</taxon>
        <taxon>Clostridiaceae</taxon>
        <taxon>Clostridium</taxon>
    </lineage>
</organism>
<dbReference type="InterPro" id="IPR021146">
    <property type="entry name" value="Phage_gp6-like_head-tail"/>
</dbReference>
<dbReference type="PATRIC" id="fig|1202534.3.peg.3251"/>
<gene>
    <name evidence="1" type="ORF">A500_16385</name>
</gene>
<dbReference type="OrthoDB" id="5654at2"/>
<name>R9C041_9CLOT</name>
<dbReference type="NCBIfam" id="TIGR01560">
    <property type="entry name" value="put_DNA_pack"/>
    <property type="match status" value="1"/>
</dbReference>
<sequence>MDLQELKLFLKIDDNEEDELIEGLQLAAEEYLTNAGIKKDYSKGLYKLAIKILVSHHYENRAVETTGRNVSKIAYGLDTILIQLKYSQGDVI</sequence>